<reference evidence="9 10" key="2">
    <citation type="submission" date="2020-03" db="EMBL/GenBank/DDBJ databases">
        <authorList>
            <person name="Ichikawa N."/>
            <person name="Kimura A."/>
            <person name="Kitahashi Y."/>
            <person name="Uohara A."/>
        </authorList>
    </citation>
    <scope>NUCLEOTIDE SEQUENCE [LARGE SCALE GENOMIC DNA]</scope>
    <source>
        <strain evidence="9 10">NBRC 107702</strain>
    </source>
</reference>
<keyword evidence="5 7" id="KW-1133">Transmembrane helix</keyword>
<evidence type="ECO:0000256" key="4">
    <source>
        <dbReference type="ARBA" id="ARBA00022692"/>
    </source>
</evidence>
<dbReference type="AlphaFoldDB" id="A0A6F8Y810"/>
<protein>
    <recommendedName>
        <fullName evidence="8">Membrane transport protein MMPL domain-containing protein</fullName>
    </recommendedName>
</protein>
<organism evidence="9 10">
    <name type="scientific">Phytohabitans flavus</name>
    <dbReference type="NCBI Taxonomy" id="1076124"/>
    <lineage>
        <taxon>Bacteria</taxon>
        <taxon>Bacillati</taxon>
        <taxon>Actinomycetota</taxon>
        <taxon>Actinomycetes</taxon>
        <taxon>Micromonosporales</taxon>
        <taxon>Micromonosporaceae</taxon>
    </lineage>
</organism>
<proteinExistence type="inferred from homology"/>
<feature type="domain" description="Membrane transport protein MMPL" evidence="8">
    <location>
        <begin position="4"/>
        <end position="174"/>
    </location>
</feature>
<evidence type="ECO:0000256" key="5">
    <source>
        <dbReference type="ARBA" id="ARBA00022989"/>
    </source>
</evidence>
<evidence type="ECO:0000313" key="9">
    <source>
        <dbReference type="EMBL" id="BCB82252.1"/>
    </source>
</evidence>
<dbReference type="InterPro" id="IPR004869">
    <property type="entry name" value="MMPL_dom"/>
</dbReference>
<keyword evidence="4 7" id="KW-0812">Transmembrane</keyword>
<sequence>MALLIAVATLVLLFFAFGSVVLPIKAVLMNLVSIGASFGVVVWVFQDGHLSDLLGFTPTGFIEPSNPILMLAVLFGLATDYEVFLLSRVREEWDRTGDNTASVAHGLARTGRIITAAALLLVIVVAGFATGGIMFIKLIGIGMIVAIVVDATLVRALLVPATMRLLGRWNWWAPAH</sequence>
<gene>
    <name evidence="9" type="ORF">Pflav_086620</name>
</gene>
<comment type="subcellular location">
    <subcellularLocation>
        <location evidence="1">Cell membrane</location>
        <topology evidence="1">Multi-pass membrane protein</topology>
    </subcellularLocation>
</comment>
<comment type="similarity">
    <text evidence="2">Belongs to the resistance-nodulation-cell division (RND) (TC 2.A.6) family. MmpL subfamily.</text>
</comment>
<keyword evidence="3" id="KW-1003">Cell membrane</keyword>
<dbReference type="SUPFAM" id="SSF82866">
    <property type="entry name" value="Multidrug efflux transporter AcrB transmembrane domain"/>
    <property type="match status" value="1"/>
</dbReference>
<evidence type="ECO:0000313" key="10">
    <source>
        <dbReference type="Proteomes" id="UP000502508"/>
    </source>
</evidence>
<feature type="transmembrane region" description="Helical" evidence="7">
    <location>
        <begin position="139"/>
        <end position="158"/>
    </location>
</feature>
<dbReference type="Pfam" id="PF03176">
    <property type="entry name" value="MMPL"/>
    <property type="match status" value="1"/>
</dbReference>
<keyword evidence="6 7" id="KW-0472">Membrane</keyword>
<evidence type="ECO:0000259" key="8">
    <source>
        <dbReference type="Pfam" id="PF03176"/>
    </source>
</evidence>
<dbReference type="Gene3D" id="1.20.1640.10">
    <property type="entry name" value="Multidrug efflux transporter AcrB transmembrane domain"/>
    <property type="match status" value="1"/>
</dbReference>
<dbReference type="PANTHER" id="PTHR33406:SF11">
    <property type="entry name" value="MEMBRANE PROTEIN SCO6666-RELATED"/>
    <property type="match status" value="1"/>
</dbReference>
<name>A0A6F8Y810_9ACTN</name>
<evidence type="ECO:0000256" key="3">
    <source>
        <dbReference type="ARBA" id="ARBA00022475"/>
    </source>
</evidence>
<dbReference type="GO" id="GO:0005886">
    <property type="term" value="C:plasma membrane"/>
    <property type="evidence" value="ECO:0007669"/>
    <property type="project" value="UniProtKB-SubCell"/>
</dbReference>
<dbReference type="InterPro" id="IPR050545">
    <property type="entry name" value="Mycobact_MmpL"/>
</dbReference>
<evidence type="ECO:0000256" key="6">
    <source>
        <dbReference type="ARBA" id="ARBA00023136"/>
    </source>
</evidence>
<evidence type="ECO:0000256" key="7">
    <source>
        <dbReference type="SAM" id="Phobius"/>
    </source>
</evidence>
<feature type="transmembrane region" description="Helical" evidence="7">
    <location>
        <begin position="113"/>
        <end position="133"/>
    </location>
</feature>
<accession>A0A6F8Y810</accession>
<reference evidence="9 10" key="1">
    <citation type="submission" date="2020-03" db="EMBL/GenBank/DDBJ databases">
        <title>Whole genome shotgun sequence of Phytohabitans flavus NBRC 107702.</title>
        <authorList>
            <person name="Komaki H."/>
            <person name="Tamura T."/>
        </authorList>
    </citation>
    <scope>NUCLEOTIDE SEQUENCE [LARGE SCALE GENOMIC DNA]</scope>
    <source>
        <strain evidence="9 10">NBRC 107702</strain>
    </source>
</reference>
<keyword evidence="10" id="KW-1185">Reference proteome</keyword>
<evidence type="ECO:0000256" key="1">
    <source>
        <dbReference type="ARBA" id="ARBA00004651"/>
    </source>
</evidence>
<dbReference type="KEGG" id="pfla:Pflav_086620"/>
<feature type="transmembrane region" description="Helical" evidence="7">
    <location>
        <begin position="28"/>
        <end position="45"/>
    </location>
</feature>
<dbReference type="EMBL" id="AP022870">
    <property type="protein sequence ID" value="BCB82252.1"/>
    <property type="molecule type" value="Genomic_DNA"/>
</dbReference>
<evidence type="ECO:0000256" key="2">
    <source>
        <dbReference type="ARBA" id="ARBA00010157"/>
    </source>
</evidence>
<dbReference type="Proteomes" id="UP000502508">
    <property type="component" value="Chromosome"/>
</dbReference>
<dbReference type="PANTHER" id="PTHR33406">
    <property type="entry name" value="MEMBRANE PROTEIN MJ1562-RELATED"/>
    <property type="match status" value="1"/>
</dbReference>